<evidence type="ECO:0000259" key="6">
    <source>
        <dbReference type="PROSITE" id="PS50240"/>
    </source>
</evidence>
<organism evidence="7 8">
    <name type="scientific">Eschrichtius robustus</name>
    <name type="common">California gray whale</name>
    <name type="synonym">Eschrichtius gibbosus</name>
    <dbReference type="NCBI Taxonomy" id="9764"/>
    <lineage>
        <taxon>Eukaryota</taxon>
        <taxon>Metazoa</taxon>
        <taxon>Chordata</taxon>
        <taxon>Craniata</taxon>
        <taxon>Vertebrata</taxon>
        <taxon>Euteleostomi</taxon>
        <taxon>Mammalia</taxon>
        <taxon>Eutheria</taxon>
        <taxon>Laurasiatheria</taxon>
        <taxon>Artiodactyla</taxon>
        <taxon>Whippomorpha</taxon>
        <taxon>Cetacea</taxon>
        <taxon>Mysticeti</taxon>
        <taxon>Eschrichtiidae</taxon>
        <taxon>Eschrichtius</taxon>
    </lineage>
</organism>
<keyword evidence="3" id="KW-0720">Serine protease</keyword>
<dbReference type="SMART" id="SM00020">
    <property type="entry name" value="Tryp_SPc"/>
    <property type="match status" value="1"/>
</dbReference>
<dbReference type="GO" id="GO:0004252">
    <property type="term" value="F:serine-type endopeptidase activity"/>
    <property type="evidence" value="ECO:0007669"/>
    <property type="project" value="InterPro"/>
</dbReference>
<keyword evidence="8" id="KW-1185">Reference proteome</keyword>
<evidence type="ECO:0000313" key="7">
    <source>
        <dbReference type="EMBL" id="KAJ8788251.1"/>
    </source>
</evidence>
<evidence type="ECO:0000256" key="4">
    <source>
        <dbReference type="ARBA" id="ARBA00023157"/>
    </source>
</evidence>
<dbReference type="InterPro" id="IPR009003">
    <property type="entry name" value="Peptidase_S1_PA"/>
</dbReference>
<keyword evidence="1" id="KW-0645">Protease</keyword>
<evidence type="ECO:0000313" key="8">
    <source>
        <dbReference type="Proteomes" id="UP001159641"/>
    </source>
</evidence>
<evidence type="ECO:0000256" key="5">
    <source>
        <dbReference type="ARBA" id="ARBA00024195"/>
    </source>
</evidence>
<dbReference type="PROSITE" id="PS50240">
    <property type="entry name" value="TRYPSIN_DOM"/>
    <property type="match status" value="1"/>
</dbReference>
<dbReference type="PANTHER" id="PTHR24252:SF17">
    <property type="entry name" value="SUPPRESSOR OF TUMORIGENICITY 14 PROTEIN HOMOLOG-RELATED"/>
    <property type="match status" value="1"/>
</dbReference>
<evidence type="ECO:0000256" key="1">
    <source>
        <dbReference type="ARBA" id="ARBA00022670"/>
    </source>
</evidence>
<dbReference type="Gene3D" id="2.40.10.10">
    <property type="entry name" value="Trypsin-like serine proteases"/>
    <property type="match status" value="2"/>
</dbReference>
<dbReference type="PRINTS" id="PR00722">
    <property type="entry name" value="CHYMOTRYPSIN"/>
</dbReference>
<dbReference type="FunFam" id="2.40.10.10:FF:000002">
    <property type="entry name" value="Transmembrane protease serine"/>
    <property type="match status" value="1"/>
</dbReference>
<keyword evidence="2" id="KW-0378">Hydrolase</keyword>
<keyword evidence="4" id="KW-1015">Disulfide bond</keyword>
<dbReference type="EMBL" id="JAIQCJ010001628">
    <property type="protein sequence ID" value="KAJ8788251.1"/>
    <property type="molecule type" value="Genomic_DNA"/>
</dbReference>
<name>A0AB34H926_ESCRO</name>
<dbReference type="InterPro" id="IPR001314">
    <property type="entry name" value="Peptidase_S1A"/>
</dbReference>
<evidence type="ECO:0000256" key="3">
    <source>
        <dbReference type="ARBA" id="ARBA00022825"/>
    </source>
</evidence>
<gene>
    <name evidence="7" type="ORF">J1605_022545</name>
</gene>
<dbReference type="CDD" id="cd00190">
    <property type="entry name" value="Tryp_SPc"/>
    <property type="match status" value="1"/>
</dbReference>
<dbReference type="InterPro" id="IPR043504">
    <property type="entry name" value="Peptidase_S1_PA_chymotrypsin"/>
</dbReference>
<evidence type="ECO:0000256" key="2">
    <source>
        <dbReference type="ARBA" id="ARBA00022801"/>
    </source>
</evidence>
<protein>
    <recommendedName>
        <fullName evidence="6">Peptidase S1 domain-containing protein</fullName>
    </recommendedName>
</protein>
<proteinExistence type="inferred from homology"/>
<accession>A0AB34H926</accession>
<sequence length="257" mass="28360">MGFSSPPPLPVGVSLFPRGRLGPSNSRVLSFYWFSRPIHNSQNCCTIPLPTTNLDVPSTAQLPWYLKYSDHSMWTAFLGLHDQSKRSAPGVQERRLQRVVSHPFFNDFTFDYDIALLQLEQPAEYSATVRPICLPDAAHAFPTGKAIWVTGWGHTQEGGMGALILQKGEIRVINQTTCERLLPQQITARMLCVGYLSGGVDACQGDSGGPLSSPEANGRMFQAGVVSWGDGCAQRDKPGVYTRLSMFRDWIKQQTGV</sequence>
<feature type="domain" description="Peptidase S1" evidence="6">
    <location>
        <begin position="1"/>
        <end position="256"/>
    </location>
</feature>
<dbReference type="SUPFAM" id="SSF50494">
    <property type="entry name" value="Trypsin-like serine proteases"/>
    <property type="match status" value="1"/>
</dbReference>
<dbReference type="PANTHER" id="PTHR24252">
    <property type="entry name" value="ACROSIN-RELATED"/>
    <property type="match status" value="1"/>
</dbReference>
<dbReference type="Proteomes" id="UP001159641">
    <property type="component" value="Unassembled WGS sequence"/>
</dbReference>
<dbReference type="PROSITE" id="PS00135">
    <property type="entry name" value="TRYPSIN_SER"/>
    <property type="match status" value="1"/>
</dbReference>
<comment type="caution">
    <text evidence="7">The sequence shown here is derived from an EMBL/GenBank/DDBJ whole genome shotgun (WGS) entry which is preliminary data.</text>
</comment>
<reference evidence="7 8" key="1">
    <citation type="submission" date="2022-11" db="EMBL/GenBank/DDBJ databases">
        <title>Whole genome sequence of Eschrichtius robustus ER-17-0199.</title>
        <authorList>
            <person name="Bruniche-Olsen A."/>
            <person name="Black A.N."/>
            <person name="Fields C.J."/>
            <person name="Walden K."/>
            <person name="Dewoody J.A."/>
        </authorList>
    </citation>
    <scope>NUCLEOTIDE SEQUENCE [LARGE SCALE GENOMIC DNA]</scope>
    <source>
        <strain evidence="7">ER-17-0199</strain>
        <tissue evidence="7">Blubber</tissue>
    </source>
</reference>
<comment type="similarity">
    <text evidence="5">Belongs to the peptidase S1 family. CLIP subfamily.</text>
</comment>
<dbReference type="InterPro" id="IPR033116">
    <property type="entry name" value="TRYPSIN_SER"/>
</dbReference>
<dbReference type="InterPro" id="IPR001254">
    <property type="entry name" value="Trypsin_dom"/>
</dbReference>
<dbReference type="AlphaFoldDB" id="A0AB34H926"/>
<dbReference type="Pfam" id="PF00089">
    <property type="entry name" value="Trypsin"/>
    <property type="match status" value="1"/>
</dbReference>
<dbReference type="GO" id="GO:0006508">
    <property type="term" value="P:proteolysis"/>
    <property type="evidence" value="ECO:0007669"/>
    <property type="project" value="UniProtKB-KW"/>
</dbReference>